<dbReference type="InParanoid" id="A0A3Q7JM49"/>
<dbReference type="EnsemblPlants" id="Solyc11g043030.1.1">
    <property type="protein sequence ID" value="Solyc11g043030.1.1.1"/>
    <property type="gene ID" value="Solyc11g043030.1"/>
</dbReference>
<name>A0A3Q7JM49_SOLLC</name>
<dbReference type="Gramene" id="Solyc11g043030.1.1">
    <property type="protein sequence ID" value="Solyc11g043030.1.1.1"/>
    <property type="gene ID" value="Solyc11g043030.1"/>
</dbReference>
<dbReference type="OMA" id="HVLMRAK"/>
<evidence type="ECO:0000313" key="1">
    <source>
        <dbReference type="EnsemblPlants" id="Solyc11g043030.1.1.1"/>
    </source>
</evidence>
<reference evidence="1" key="1">
    <citation type="journal article" date="2012" name="Nature">
        <title>The tomato genome sequence provides insights into fleshy fruit evolution.</title>
        <authorList>
            <consortium name="Tomato Genome Consortium"/>
        </authorList>
    </citation>
    <scope>NUCLEOTIDE SEQUENCE [LARGE SCALE GENOMIC DNA]</scope>
    <source>
        <strain evidence="1">cv. Heinz 1706</strain>
    </source>
</reference>
<keyword evidence="2" id="KW-1185">Reference proteome</keyword>
<accession>A0A3Q7JM49</accession>
<proteinExistence type="predicted"/>
<reference evidence="1" key="2">
    <citation type="submission" date="2019-01" db="UniProtKB">
        <authorList>
            <consortium name="EnsemblPlants"/>
        </authorList>
    </citation>
    <scope>IDENTIFICATION</scope>
    <source>
        <strain evidence="1">cv. Heinz 1706</strain>
    </source>
</reference>
<protein>
    <submittedName>
        <fullName evidence="1">Uncharacterized protein</fullName>
    </submittedName>
</protein>
<sequence>MEKLINLHHLNIRYSSLLNMPLHLSKLKSLHVLMRAKFLLGGPGGLCMKDFGELHNLYGSLSILE</sequence>
<evidence type="ECO:0000313" key="2">
    <source>
        <dbReference type="Proteomes" id="UP000004994"/>
    </source>
</evidence>
<organism evidence="1">
    <name type="scientific">Solanum lycopersicum</name>
    <name type="common">Tomato</name>
    <name type="synonym">Lycopersicon esculentum</name>
    <dbReference type="NCBI Taxonomy" id="4081"/>
    <lineage>
        <taxon>Eukaryota</taxon>
        <taxon>Viridiplantae</taxon>
        <taxon>Streptophyta</taxon>
        <taxon>Embryophyta</taxon>
        <taxon>Tracheophyta</taxon>
        <taxon>Spermatophyta</taxon>
        <taxon>Magnoliopsida</taxon>
        <taxon>eudicotyledons</taxon>
        <taxon>Gunneridae</taxon>
        <taxon>Pentapetalae</taxon>
        <taxon>asterids</taxon>
        <taxon>lamiids</taxon>
        <taxon>Solanales</taxon>
        <taxon>Solanaceae</taxon>
        <taxon>Solanoideae</taxon>
        <taxon>Solaneae</taxon>
        <taxon>Solanum</taxon>
        <taxon>Solanum subgen. Lycopersicon</taxon>
    </lineage>
</organism>
<dbReference type="Proteomes" id="UP000004994">
    <property type="component" value="Chromosome 11"/>
</dbReference>
<dbReference type="PaxDb" id="4081-Solyc11g043030.1.1"/>
<dbReference type="AlphaFoldDB" id="A0A3Q7JM49"/>